<evidence type="ECO:0000256" key="8">
    <source>
        <dbReference type="PIRSR" id="PIRSR002560-1"/>
    </source>
</evidence>
<dbReference type="PROSITE" id="PS50905">
    <property type="entry name" value="FERRITIN_LIKE"/>
    <property type="match status" value="1"/>
</dbReference>
<dbReference type="InterPro" id="IPR012347">
    <property type="entry name" value="Ferritin-like"/>
</dbReference>
<dbReference type="GO" id="GO:0008199">
    <property type="term" value="F:ferric iron binding"/>
    <property type="evidence" value="ECO:0007669"/>
    <property type="project" value="InterPro"/>
</dbReference>
<evidence type="ECO:0000313" key="11">
    <source>
        <dbReference type="EMBL" id="OLP60373.1"/>
    </source>
</evidence>
<dbReference type="NCBIfam" id="TIGR00754">
    <property type="entry name" value="bfr"/>
    <property type="match status" value="1"/>
</dbReference>
<feature type="binding site" evidence="8">
    <location>
        <position position="50"/>
    </location>
    <ligand>
        <name>Fe cation</name>
        <dbReference type="ChEBI" id="CHEBI:24875"/>
        <label>3</label>
    </ligand>
</feature>
<evidence type="ECO:0000256" key="2">
    <source>
        <dbReference type="ARBA" id="ARBA00008093"/>
    </source>
</evidence>
<dbReference type="RefSeq" id="WP_075627391.1">
    <property type="nucleotide sequence ID" value="NZ_FOAM01000001.1"/>
</dbReference>
<dbReference type="EC" id="1.16.3.1" evidence="7"/>
<evidence type="ECO:0000256" key="4">
    <source>
        <dbReference type="ARBA" id="ARBA00022617"/>
    </source>
</evidence>
<dbReference type="Gene3D" id="1.20.1260.10">
    <property type="match status" value="1"/>
</dbReference>
<protein>
    <recommendedName>
        <fullName evidence="7 9">Bacterioferritin</fullName>
        <ecNumber evidence="7">1.16.3.1</ecNumber>
    </recommendedName>
</protein>
<evidence type="ECO:0000256" key="3">
    <source>
        <dbReference type="ARBA" id="ARBA00022434"/>
    </source>
</evidence>
<comment type="cofactor">
    <cofactor evidence="1">
        <name>heme b</name>
        <dbReference type="ChEBI" id="CHEBI:60344"/>
    </cofactor>
</comment>
<dbReference type="PROSITE" id="PS00549">
    <property type="entry name" value="BACTERIOFERRITIN"/>
    <property type="match status" value="1"/>
</dbReference>
<dbReference type="Pfam" id="PF00210">
    <property type="entry name" value="Ferritin"/>
    <property type="match status" value="1"/>
</dbReference>
<evidence type="ECO:0000256" key="6">
    <source>
        <dbReference type="ARBA" id="ARBA00023004"/>
    </source>
</evidence>
<evidence type="ECO:0000256" key="9">
    <source>
        <dbReference type="RuleBase" id="RU000623"/>
    </source>
</evidence>
<keyword evidence="6 7" id="KW-0408">Iron</keyword>
<feature type="binding site" description="axial binding residue" evidence="8">
    <location>
        <position position="52"/>
    </location>
    <ligand>
        <name>heme b</name>
        <dbReference type="ChEBI" id="CHEBI:60344"/>
        <note>ligand shared between dimeric partners</note>
    </ligand>
    <ligandPart>
        <name>Fe</name>
        <dbReference type="ChEBI" id="CHEBI:18248"/>
    </ligandPart>
</feature>
<feature type="binding site" evidence="8">
    <location>
        <position position="18"/>
    </location>
    <ligand>
        <name>Fe cation</name>
        <dbReference type="ChEBI" id="CHEBI:24875"/>
        <label>1</label>
    </ligand>
</feature>
<dbReference type="PANTHER" id="PTHR30295">
    <property type="entry name" value="BACTERIOFERRITIN"/>
    <property type="match status" value="1"/>
</dbReference>
<keyword evidence="5 7" id="KW-0479">Metal-binding</keyword>
<keyword evidence="3 7" id="KW-0409">Iron storage</keyword>
<dbReference type="GO" id="GO:0006879">
    <property type="term" value="P:intracellular iron ion homeostasis"/>
    <property type="evidence" value="ECO:0007669"/>
    <property type="project" value="UniProtKB-KW"/>
</dbReference>
<dbReference type="InterPro" id="IPR002024">
    <property type="entry name" value="Bacterioferritin"/>
</dbReference>
<comment type="catalytic activity">
    <reaction evidence="7">
        <text>4 Fe(2+) + O2 + 4 H(+) = 4 Fe(3+) + 2 H2O</text>
        <dbReference type="Rhea" id="RHEA:11148"/>
        <dbReference type="ChEBI" id="CHEBI:15377"/>
        <dbReference type="ChEBI" id="CHEBI:15378"/>
        <dbReference type="ChEBI" id="CHEBI:15379"/>
        <dbReference type="ChEBI" id="CHEBI:29033"/>
        <dbReference type="ChEBI" id="CHEBI:29034"/>
        <dbReference type="EC" id="1.16.3.1"/>
    </reaction>
</comment>
<dbReference type="PRINTS" id="PR00601">
    <property type="entry name" value="BACFERRITIN"/>
</dbReference>
<feature type="domain" description="Ferritin-like diiron" evidence="10">
    <location>
        <begin position="1"/>
        <end position="145"/>
    </location>
</feature>
<dbReference type="Proteomes" id="UP000186364">
    <property type="component" value="Unassembled WGS sequence"/>
</dbReference>
<dbReference type="CDD" id="cd00907">
    <property type="entry name" value="Bacterioferritin"/>
    <property type="match status" value="1"/>
</dbReference>
<dbReference type="OrthoDB" id="9800505at2"/>
<dbReference type="GO" id="GO:0004322">
    <property type="term" value="F:ferroxidase activity"/>
    <property type="evidence" value="ECO:0007669"/>
    <property type="project" value="UniProtKB-EC"/>
</dbReference>
<dbReference type="PANTHER" id="PTHR30295:SF0">
    <property type="entry name" value="BACTERIOFERRITIN"/>
    <property type="match status" value="1"/>
</dbReference>
<feature type="binding site" evidence="8">
    <location>
        <position position="51"/>
    </location>
    <ligand>
        <name>Fe cation</name>
        <dbReference type="ChEBI" id="CHEBI:24875"/>
        <label>2</label>
    </ligand>
</feature>
<gene>
    <name evidence="11" type="ORF">BJF93_15610</name>
</gene>
<proteinExistence type="inferred from homology"/>
<feature type="binding site" evidence="8">
    <location>
        <position position="127"/>
    </location>
    <ligand>
        <name>Fe cation</name>
        <dbReference type="ChEBI" id="CHEBI:24875"/>
        <label>2</label>
    </ligand>
</feature>
<comment type="similarity">
    <text evidence="2 7 9">Belongs to the bacterioferritin family.</text>
</comment>
<dbReference type="GO" id="GO:0006826">
    <property type="term" value="P:iron ion transport"/>
    <property type="evidence" value="ECO:0007669"/>
    <property type="project" value="InterPro"/>
</dbReference>
<evidence type="ECO:0000259" key="10">
    <source>
        <dbReference type="PROSITE" id="PS50905"/>
    </source>
</evidence>
<evidence type="ECO:0000256" key="5">
    <source>
        <dbReference type="ARBA" id="ARBA00022723"/>
    </source>
</evidence>
<feature type="binding site" evidence="8">
    <location>
        <position position="51"/>
    </location>
    <ligand>
        <name>Fe cation</name>
        <dbReference type="ChEBI" id="CHEBI:24875"/>
        <label>1</label>
    </ligand>
</feature>
<dbReference type="AlphaFoldDB" id="A0A1Q9AY59"/>
<dbReference type="PIRSF" id="PIRSF002560">
    <property type="entry name" value="Bacterioferritin"/>
    <property type="match status" value="1"/>
</dbReference>
<dbReference type="SUPFAM" id="SSF47240">
    <property type="entry name" value="Ferritin-like"/>
    <property type="match status" value="1"/>
</dbReference>
<feature type="binding site" evidence="8">
    <location>
        <position position="54"/>
    </location>
    <ligand>
        <name>Fe cation</name>
        <dbReference type="ChEBI" id="CHEBI:24875"/>
        <label>1</label>
    </ligand>
</feature>
<comment type="caution">
    <text evidence="11">The sequence shown here is derived from an EMBL/GenBank/DDBJ whole genome shotgun (WGS) entry which is preliminary data.</text>
</comment>
<dbReference type="EMBL" id="MKIP01000037">
    <property type="protein sequence ID" value="OLP60373.1"/>
    <property type="molecule type" value="Genomic_DNA"/>
</dbReference>
<dbReference type="InterPro" id="IPR008331">
    <property type="entry name" value="Ferritin_DPS_dom"/>
</dbReference>
<dbReference type="GO" id="GO:0020037">
    <property type="term" value="F:heme binding"/>
    <property type="evidence" value="ECO:0007669"/>
    <property type="project" value="TreeGrafter"/>
</dbReference>
<feature type="binding site" evidence="8">
    <location>
        <position position="94"/>
    </location>
    <ligand>
        <name>Fe cation</name>
        <dbReference type="ChEBI" id="CHEBI:24875"/>
        <label>2</label>
    </ligand>
</feature>
<reference evidence="11 12" key="1">
    <citation type="submission" date="2016-09" db="EMBL/GenBank/DDBJ databases">
        <title>Rhizobium sp. nov., a novel species isolated from the rice rhizosphere.</title>
        <authorList>
            <person name="Zhao J."/>
            <person name="Zhang X."/>
        </authorList>
    </citation>
    <scope>NUCLEOTIDE SEQUENCE [LARGE SCALE GENOMIC DNA]</scope>
    <source>
        <strain evidence="11 12">1.7048</strain>
    </source>
</reference>
<name>A0A1Q9AY59_9HYPH</name>
<dbReference type="InterPro" id="IPR009040">
    <property type="entry name" value="Ferritin-like_diiron"/>
</dbReference>
<organism evidence="11 12">
    <name type="scientific">Xaviernesmea oryzae</name>
    <dbReference type="NCBI Taxonomy" id="464029"/>
    <lineage>
        <taxon>Bacteria</taxon>
        <taxon>Pseudomonadati</taxon>
        <taxon>Pseudomonadota</taxon>
        <taxon>Alphaproteobacteria</taxon>
        <taxon>Hyphomicrobiales</taxon>
        <taxon>Rhizobiaceae</taxon>
        <taxon>Rhizobium/Agrobacterium group</taxon>
        <taxon>Xaviernesmea</taxon>
    </lineage>
</organism>
<sequence>MKGDTKVIERLNEALHLELGAVNQYWLHFRLLEDWGYTLLAKKERAESIEEMQHADKLIARIIFLDGHPNLQTVAPLRIGQNVKEVLEADLAGEYDARKSYKKSRDICHDAGDYVTMKLFEELLIDEEGHIDFLETQLQLLNSIGTERYGQLNAASADKAEVGSEDAGH</sequence>
<keyword evidence="12" id="KW-1185">Reference proteome</keyword>
<comment type="function">
    <text evidence="7">Iron-storage protein, whose ferroxidase center binds Fe(2+), oxidizes it using dioxygen to Fe(3+), and participates in the subsequent Fe(3+) oxide mineral core formation within the central cavity of the BFR protein shell.</text>
</comment>
<keyword evidence="4 9" id="KW-0349">Heme</keyword>
<evidence type="ECO:0000256" key="7">
    <source>
        <dbReference type="PIRNR" id="PIRNR002560"/>
    </source>
</evidence>
<dbReference type="InterPro" id="IPR009078">
    <property type="entry name" value="Ferritin-like_SF"/>
</dbReference>
<evidence type="ECO:0000256" key="1">
    <source>
        <dbReference type="ARBA" id="ARBA00001970"/>
    </source>
</evidence>
<feature type="binding site" evidence="8">
    <location>
        <position position="130"/>
    </location>
    <ligand>
        <name>Fe cation</name>
        <dbReference type="ChEBI" id="CHEBI:24875"/>
        <label>2</label>
    </ligand>
</feature>
<accession>A0A1Q9AY59</accession>
<evidence type="ECO:0000313" key="12">
    <source>
        <dbReference type="Proteomes" id="UP000186364"/>
    </source>
</evidence>
<dbReference type="GO" id="GO:0005829">
    <property type="term" value="C:cytosol"/>
    <property type="evidence" value="ECO:0007669"/>
    <property type="project" value="TreeGrafter"/>
</dbReference>
<feature type="binding site" evidence="8">
    <location>
        <position position="127"/>
    </location>
    <ligand>
        <name>Fe cation</name>
        <dbReference type="ChEBI" id="CHEBI:24875"/>
        <label>1</label>
    </ligand>
</feature>